<keyword evidence="4 7" id="KW-0456">Lyase</keyword>
<evidence type="ECO:0000256" key="2">
    <source>
        <dbReference type="ARBA" id="ARBA00023004"/>
    </source>
</evidence>
<protein>
    <recommendedName>
        <fullName evidence="7 8">Ferrochelatase</fullName>
        <ecNumber evidence="7 8">4.98.1.1</ecNumber>
    </recommendedName>
    <alternativeName>
        <fullName evidence="7">Heme synthase</fullName>
    </alternativeName>
    <alternativeName>
        <fullName evidence="7">Protoheme ferro-lyase</fullName>
    </alternativeName>
</protein>
<dbReference type="CDD" id="cd00419">
    <property type="entry name" value="Ferrochelatase_C"/>
    <property type="match status" value="1"/>
</dbReference>
<sequence length="330" mass="37717">MAQAPFGVLLANLGTPDEPTPPAVRRYLGQFLWDKRVIDVSRPLWWLILNGFVLRTRPKRVAEAYRGVWQEEGSPLLAIGRRQQRALKARLDAQYGCDVPVELGMTYGNPSMESTANAFRRADVSRILVLPLYPQYSRSTTAAVFDRLADALKPCPALPELRFIRDYHVDDDYIAALAASVREHWEQRGRRNHLLISWHGIPKRYATEGDPYPRQCEATSRALARALGLEDSDWTMTYQSRFGREEWLKPYTDETLKHWDIRAAPGVDVICPGFSADCLETLEEIQEENREYFMDEAGGEDYSYVPALNDRDDHIAMLAGLVARNTRGWE</sequence>
<accession>A0ABV6G4Y3</accession>
<comment type="caution">
    <text evidence="9">The sequence shown here is derived from an EMBL/GenBank/DDBJ whole genome shotgun (WGS) entry which is preliminary data.</text>
</comment>
<keyword evidence="10" id="KW-1185">Reference proteome</keyword>
<comment type="pathway">
    <text evidence="7 8">Porphyrin-containing compound metabolism; protoheme biosynthesis; protoheme from protoporphyrin-IX: step 1/1.</text>
</comment>
<feature type="binding site" evidence="7">
    <location>
        <position position="199"/>
    </location>
    <ligand>
        <name>Fe(2+)</name>
        <dbReference type="ChEBI" id="CHEBI:29033"/>
    </ligand>
</feature>
<dbReference type="InterPro" id="IPR019772">
    <property type="entry name" value="Ferrochelatase_AS"/>
</dbReference>
<evidence type="ECO:0000256" key="1">
    <source>
        <dbReference type="ARBA" id="ARBA00007718"/>
    </source>
</evidence>
<proteinExistence type="inferred from homology"/>
<dbReference type="CDD" id="cd03411">
    <property type="entry name" value="Ferrochelatase_N"/>
    <property type="match status" value="1"/>
</dbReference>
<dbReference type="Proteomes" id="UP001589814">
    <property type="component" value="Unassembled WGS sequence"/>
</dbReference>
<comment type="function">
    <text evidence="7 8">Catalyzes the ferrous insertion into protoporphyrin IX.</text>
</comment>
<dbReference type="Pfam" id="PF00762">
    <property type="entry name" value="Ferrochelatase"/>
    <property type="match status" value="1"/>
</dbReference>
<evidence type="ECO:0000256" key="8">
    <source>
        <dbReference type="RuleBase" id="RU000607"/>
    </source>
</evidence>
<dbReference type="EC" id="4.98.1.1" evidence="7 8"/>
<keyword evidence="7 8" id="KW-0963">Cytoplasm</keyword>
<comment type="subcellular location">
    <subcellularLocation>
        <location evidence="7 8">Cytoplasm</location>
    </subcellularLocation>
</comment>
<name>A0ABV6G4Y3_9GAMM</name>
<keyword evidence="2 7" id="KW-0408">Iron</keyword>
<evidence type="ECO:0000256" key="3">
    <source>
        <dbReference type="ARBA" id="ARBA00023133"/>
    </source>
</evidence>
<dbReference type="Gene3D" id="3.40.50.1400">
    <property type="match status" value="2"/>
</dbReference>
<evidence type="ECO:0000256" key="7">
    <source>
        <dbReference type="HAMAP-Rule" id="MF_00323"/>
    </source>
</evidence>
<comment type="catalytic activity">
    <reaction evidence="7 8">
        <text>heme b + 2 H(+) = protoporphyrin IX + Fe(2+)</text>
        <dbReference type="Rhea" id="RHEA:22584"/>
        <dbReference type="ChEBI" id="CHEBI:15378"/>
        <dbReference type="ChEBI" id="CHEBI:29033"/>
        <dbReference type="ChEBI" id="CHEBI:57306"/>
        <dbReference type="ChEBI" id="CHEBI:60344"/>
        <dbReference type="EC" id="4.98.1.1"/>
    </reaction>
</comment>
<dbReference type="PANTHER" id="PTHR11108">
    <property type="entry name" value="FERROCHELATASE"/>
    <property type="match status" value="1"/>
</dbReference>
<evidence type="ECO:0000313" key="10">
    <source>
        <dbReference type="Proteomes" id="UP001589814"/>
    </source>
</evidence>
<keyword evidence="5 7" id="KW-0627">Porphyrin biosynthesis</keyword>
<dbReference type="InterPro" id="IPR001015">
    <property type="entry name" value="Ferrochelatase"/>
</dbReference>
<dbReference type="PROSITE" id="PS00534">
    <property type="entry name" value="FERROCHELATASE"/>
    <property type="match status" value="1"/>
</dbReference>
<dbReference type="InterPro" id="IPR033659">
    <property type="entry name" value="Ferrochelatase_N"/>
</dbReference>
<dbReference type="RefSeq" id="WP_019952996.1">
    <property type="nucleotide sequence ID" value="NZ_JBHLVX010000049.1"/>
</dbReference>
<keyword evidence="3 7" id="KW-0350">Heme biosynthesis</keyword>
<dbReference type="EMBL" id="JBHLVX010000049">
    <property type="protein sequence ID" value="MFC0268725.1"/>
    <property type="molecule type" value="Genomic_DNA"/>
</dbReference>
<evidence type="ECO:0000313" key="9">
    <source>
        <dbReference type="EMBL" id="MFC0268725.1"/>
    </source>
</evidence>
<keyword evidence="7" id="KW-0479">Metal-binding</keyword>
<comment type="catalytic activity">
    <reaction evidence="6">
        <text>Fe-coproporphyrin III + 2 H(+) = coproporphyrin III + Fe(2+)</text>
        <dbReference type="Rhea" id="RHEA:49572"/>
        <dbReference type="ChEBI" id="CHEBI:15378"/>
        <dbReference type="ChEBI" id="CHEBI:29033"/>
        <dbReference type="ChEBI" id="CHEBI:68438"/>
        <dbReference type="ChEBI" id="CHEBI:131725"/>
        <dbReference type="EC" id="4.99.1.9"/>
    </reaction>
    <physiologicalReaction direction="right-to-left" evidence="6">
        <dbReference type="Rhea" id="RHEA:49574"/>
    </physiologicalReaction>
</comment>
<evidence type="ECO:0000256" key="5">
    <source>
        <dbReference type="ARBA" id="ARBA00023244"/>
    </source>
</evidence>
<feature type="binding site" evidence="7">
    <location>
        <position position="280"/>
    </location>
    <ligand>
        <name>Fe(2+)</name>
        <dbReference type="ChEBI" id="CHEBI:29033"/>
    </ligand>
</feature>
<dbReference type="PANTHER" id="PTHR11108:SF1">
    <property type="entry name" value="FERROCHELATASE, MITOCHONDRIAL"/>
    <property type="match status" value="1"/>
</dbReference>
<dbReference type="InterPro" id="IPR033644">
    <property type="entry name" value="Ferrochelatase_C"/>
</dbReference>
<reference evidence="9 10" key="1">
    <citation type="submission" date="2024-09" db="EMBL/GenBank/DDBJ databases">
        <authorList>
            <person name="Sun Q."/>
            <person name="Mori K."/>
        </authorList>
    </citation>
    <scope>NUCLEOTIDE SEQUENCE [LARGE SCALE GENOMIC DNA]</scope>
    <source>
        <strain evidence="9 10">CCM 7415</strain>
    </source>
</reference>
<dbReference type="HAMAP" id="MF_00323">
    <property type="entry name" value="Ferrochelatase"/>
    <property type="match status" value="1"/>
</dbReference>
<dbReference type="NCBIfam" id="TIGR00109">
    <property type="entry name" value="hemH"/>
    <property type="match status" value="1"/>
</dbReference>
<evidence type="ECO:0000256" key="4">
    <source>
        <dbReference type="ARBA" id="ARBA00023239"/>
    </source>
</evidence>
<gene>
    <name evidence="7 9" type="primary">hemH</name>
    <name evidence="9" type="ORF">ACFFHW_12170</name>
</gene>
<comment type="similarity">
    <text evidence="1 7 8">Belongs to the ferrochelatase family.</text>
</comment>
<evidence type="ECO:0000256" key="6">
    <source>
        <dbReference type="ARBA" id="ARBA00024536"/>
    </source>
</evidence>
<dbReference type="SUPFAM" id="SSF53800">
    <property type="entry name" value="Chelatase"/>
    <property type="match status" value="1"/>
</dbReference>
<organism evidence="9 10">
    <name type="scientific">Kushneria aurantia</name>
    <dbReference type="NCBI Taxonomy" id="504092"/>
    <lineage>
        <taxon>Bacteria</taxon>
        <taxon>Pseudomonadati</taxon>
        <taxon>Pseudomonadota</taxon>
        <taxon>Gammaproteobacteria</taxon>
        <taxon>Oceanospirillales</taxon>
        <taxon>Halomonadaceae</taxon>
        <taxon>Kushneria</taxon>
    </lineage>
</organism>